<sequence length="17" mass="1923">MILNQWPLNTLGLPELA</sequence>
<reference evidence="1" key="2">
    <citation type="journal article" date="2015" name="Fish Shellfish Immunol.">
        <title>Early steps in the European eel (Anguilla anguilla)-Vibrio vulnificus interaction in the gills: Role of the RtxA13 toxin.</title>
        <authorList>
            <person name="Callol A."/>
            <person name="Pajuelo D."/>
            <person name="Ebbesson L."/>
            <person name="Teles M."/>
            <person name="MacKenzie S."/>
            <person name="Amaro C."/>
        </authorList>
    </citation>
    <scope>NUCLEOTIDE SEQUENCE</scope>
</reference>
<proteinExistence type="predicted"/>
<protein>
    <submittedName>
        <fullName evidence="1">Uncharacterized protein</fullName>
    </submittedName>
</protein>
<accession>A0A0E9VF75</accession>
<dbReference type="AlphaFoldDB" id="A0A0E9VF75"/>
<name>A0A0E9VF75_ANGAN</name>
<dbReference type="EMBL" id="GBXM01031906">
    <property type="protein sequence ID" value="JAH76671.1"/>
    <property type="molecule type" value="Transcribed_RNA"/>
</dbReference>
<evidence type="ECO:0000313" key="1">
    <source>
        <dbReference type="EMBL" id="JAH76671.1"/>
    </source>
</evidence>
<reference evidence="1" key="1">
    <citation type="submission" date="2014-11" db="EMBL/GenBank/DDBJ databases">
        <authorList>
            <person name="Amaro Gonzalez C."/>
        </authorList>
    </citation>
    <scope>NUCLEOTIDE SEQUENCE</scope>
</reference>
<organism evidence="1">
    <name type="scientific">Anguilla anguilla</name>
    <name type="common">European freshwater eel</name>
    <name type="synonym">Muraena anguilla</name>
    <dbReference type="NCBI Taxonomy" id="7936"/>
    <lineage>
        <taxon>Eukaryota</taxon>
        <taxon>Metazoa</taxon>
        <taxon>Chordata</taxon>
        <taxon>Craniata</taxon>
        <taxon>Vertebrata</taxon>
        <taxon>Euteleostomi</taxon>
        <taxon>Actinopterygii</taxon>
        <taxon>Neopterygii</taxon>
        <taxon>Teleostei</taxon>
        <taxon>Anguilliformes</taxon>
        <taxon>Anguillidae</taxon>
        <taxon>Anguilla</taxon>
    </lineage>
</organism>